<sequence>MMSVHQLVLTKRVQGATRNPTFQFGHGSPELLVHYFGLGGTKAELILKKALTIRPNKCFGGHGITGHARCIEALNSSMHTGLQLRDEKQWISGAGYIFTKPLTSRDMDAHNLSIDYGLGLLGSGLPGSDDMGKGAGEAAEEDEDENLGDGGKEEVEQDAVVGEQCTASDEEPEVTAVRHGEHVVTVDEAEGCEVAQGEDKVDTQDDVDGRIDEAYDRGVVIEDGVEAVADAEAYGDHGQDAVEGCNDAAGEEEVGGFGVVALGRRRMDGAHADLDDPGAEGEEGGDEDHANAHGVEDVSGRNEGLGGHFVVINALDC</sequence>
<comment type="caution">
    <text evidence="2">The sequence shown here is derived from an EMBL/GenBank/DDBJ whole genome shotgun (WGS) entry which is preliminary data.</text>
</comment>
<name>A0A433Q455_9FUNG</name>
<feature type="region of interest" description="Disordered" evidence="1">
    <location>
        <begin position="128"/>
        <end position="151"/>
    </location>
</feature>
<dbReference type="Proteomes" id="UP000274822">
    <property type="component" value="Unassembled WGS sequence"/>
</dbReference>
<feature type="compositionally biased region" description="Acidic residues" evidence="1">
    <location>
        <begin position="138"/>
        <end position="147"/>
    </location>
</feature>
<feature type="region of interest" description="Disordered" evidence="1">
    <location>
        <begin position="269"/>
        <end position="300"/>
    </location>
</feature>
<gene>
    <name evidence="2" type="ORF">BC938DRAFT_473402</name>
</gene>
<keyword evidence="3" id="KW-1185">Reference proteome</keyword>
<organism evidence="2 3">
    <name type="scientific">Jimgerdemannia flammicorona</name>
    <dbReference type="NCBI Taxonomy" id="994334"/>
    <lineage>
        <taxon>Eukaryota</taxon>
        <taxon>Fungi</taxon>
        <taxon>Fungi incertae sedis</taxon>
        <taxon>Mucoromycota</taxon>
        <taxon>Mucoromycotina</taxon>
        <taxon>Endogonomycetes</taxon>
        <taxon>Endogonales</taxon>
        <taxon>Endogonaceae</taxon>
        <taxon>Jimgerdemannia</taxon>
    </lineage>
</organism>
<evidence type="ECO:0000313" key="3">
    <source>
        <dbReference type="Proteomes" id="UP000274822"/>
    </source>
</evidence>
<dbReference type="AlphaFoldDB" id="A0A433Q455"/>
<protein>
    <submittedName>
        <fullName evidence="2">Uncharacterized protein</fullName>
    </submittedName>
</protein>
<evidence type="ECO:0000313" key="2">
    <source>
        <dbReference type="EMBL" id="RUS24557.1"/>
    </source>
</evidence>
<feature type="compositionally biased region" description="Basic and acidic residues" evidence="1">
    <location>
        <begin position="287"/>
        <end position="300"/>
    </location>
</feature>
<evidence type="ECO:0000256" key="1">
    <source>
        <dbReference type="SAM" id="MobiDB-lite"/>
    </source>
</evidence>
<accession>A0A433Q455</accession>
<proteinExistence type="predicted"/>
<dbReference type="EMBL" id="RBNJ01015622">
    <property type="protein sequence ID" value="RUS24557.1"/>
    <property type="molecule type" value="Genomic_DNA"/>
</dbReference>
<feature type="compositionally biased region" description="Acidic residues" evidence="1">
    <location>
        <begin position="275"/>
        <end position="286"/>
    </location>
</feature>
<reference evidence="2 3" key="1">
    <citation type="journal article" date="2018" name="New Phytol.">
        <title>Phylogenomics of Endogonaceae and evolution of mycorrhizas within Mucoromycota.</title>
        <authorList>
            <person name="Chang Y."/>
            <person name="Desiro A."/>
            <person name="Na H."/>
            <person name="Sandor L."/>
            <person name="Lipzen A."/>
            <person name="Clum A."/>
            <person name="Barry K."/>
            <person name="Grigoriev I.V."/>
            <person name="Martin F.M."/>
            <person name="Stajich J.E."/>
            <person name="Smith M.E."/>
            <person name="Bonito G."/>
            <person name="Spatafora J.W."/>
        </authorList>
    </citation>
    <scope>NUCLEOTIDE SEQUENCE [LARGE SCALE GENOMIC DNA]</scope>
    <source>
        <strain evidence="2 3">AD002</strain>
    </source>
</reference>